<dbReference type="OrthoDB" id="2663687at2759"/>
<dbReference type="KEGG" id="sla:SERLADRAFT_440374"/>
<dbReference type="SUPFAM" id="SSF52047">
    <property type="entry name" value="RNI-like"/>
    <property type="match status" value="1"/>
</dbReference>
<dbReference type="InterPro" id="IPR032675">
    <property type="entry name" value="LRR_dom_sf"/>
</dbReference>
<dbReference type="GeneID" id="18815359"/>
<evidence type="ECO:0000313" key="1">
    <source>
        <dbReference type="EMBL" id="EGO22354.1"/>
    </source>
</evidence>
<protein>
    <recommendedName>
        <fullName evidence="2">F-box domain-containing protein</fullName>
    </recommendedName>
</protein>
<gene>
    <name evidence="1" type="ORF">SERLADRAFT_440374</name>
</gene>
<dbReference type="RefSeq" id="XP_007320892.1">
    <property type="nucleotide sequence ID" value="XM_007320830.1"/>
</dbReference>
<evidence type="ECO:0008006" key="2">
    <source>
        <dbReference type="Google" id="ProtNLM"/>
    </source>
</evidence>
<reference evidence="1" key="1">
    <citation type="submission" date="2011-04" db="EMBL/GenBank/DDBJ databases">
        <title>Evolution of plant cell wall degrading machinery underlies the functional diversity of forest fungi.</title>
        <authorList>
            <consortium name="US DOE Joint Genome Institute (JGI-PGF)"/>
            <person name="Eastwood D.C."/>
            <person name="Floudas D."/>
            <person name="Binder M."/>
            <person name="Majcherczyk A."/>
            <person name="Schneider P."/>
            <person name="Aerts A."/>
            <person name="Asiegbu F.O."/>
            <person name="Baker S.E."/>
            <person name="Barry K."/>
            <person name="Bendiksby M."/>
            <person name="Blumentritt M."/>
            <person name="Coutinho P.M."/>
            <person name="Cullen D."/>
            <person name="Cullen D."/>
            <person name="Gathman A."/>
            <person name="Goodell B."/>
            <person name="Henrissat B."/>
            <person name="Ihrmark K."/>
            <person name="Kauserud H."/>
            <person name="Kohler A."/>
            <person name="LaButti K."/>
            <person name="Lapidus A."/>
            <person name="Lavin J.L."/>
            <person name="Lee Y.-H."/>
            <person name="Lindquist E."/>
            <person name="Lilly W."/>
            <person name="Lucas S."/>
            <person name="Morin E."/>
            <person name="Murat C."/>
            <person name="Oguiza J.A."/>
            <person name="Park J."/>
            <person name="Pisabarro A.G."/>
            <person name="Riley R."/>
            <person name="Rosling A."/>
            <person name="Salamov A."/>
            <person name="Schmidt O."/>
            <person name="Schmutz J."/>
            <person name="Skrede I."/>
            <person name="Stenlid J."/>
            <person name="Wiebenga A."/>
            <person name="Xie X."/>
            <person name="Kues U."/>
            <person name="Hibbett D.S."/>
            <person name="Hoffmeister D."/>
            <person name="Hogberg N."/>
            <person name="Martin F."/>
            <person name="Grigoriev I.V."/>
            <person name="Watkinson S.C."/>
        </authorList>
    </citation>
    <scope>NUCLEOTIDE SEQUENCE</scope>
    <source>
        <strain evidence="1">S7.9</strain>
    </source>
</reference>
<accession>F8P2G9</accession>
<organism>
    <name type="scientific">Serpula lacrymans var. lacrymans (strain S7.9)</name>
    <name type="common">Dry rot fungus</name>
    <dbReference type="NCBI Taxonomy" id="578457"/>
    <lineage>
        <taxon>Eukaryota</taxon>
        <taxon>Fungi</taxon>
        <taxon>Dikarya</taxon>
        <taxon>Basidiomycota</taxon>
        <taxon>Agaricomycotina</taxon>
        <taxon>Agaricomycetes</taxon>
        <taxon>Agaricomycetidae</taxon>
        <taxon>Boletales</taxon>
        <taxon>Coniophorineae</taxon>
        <taxon>Serpulaceae</taxon>
        <taxon>Serpula</taxon>
    </lineage>
</organism>
<dbReference type="Proteomes" id="UP000008064">
    <property type="component" value="Unassembled WGS sequence"/>
</dbReference>
<proteinExistence type="predicted"/>
<dbReference type="Gene3D" id="3.80.10.10">
    <property type="entry name" value="Ribonuclease Inhibitor"/>
    <property type="match status" value="1"/>
</dbReference>
<dbReference type="HOGENOM" id="CLU_542016_0_0_1"/>
<dbReference type="EMBL" id="GL945437">
    <property type="protein sequence ID" value="EGO22354.1"/>
    <property type="molecule type" value="Genomic_DNA"/>
</dbReference>
<dbReference type="AlphaFoldDB" id="F8P2G9"/>
<name>F8P2G9_SERL9</name>
<sequence>MNSCSGAAKLPIEIWRECWAYSSRSDLKELVQVCRLFNQLGRVSLFSQLSFAGLEIDGLVSSPDSKANVRRLMRTAHRFQALKSDSRACELRSIVQGFSFVGIKDTYYSKNGRFSQWESVHDAFEQSIEAFIALLPHLPHLRVLHLSWLNVDNDIWRTLHELQGLNTLKLQDCRMSCDTMIRMCVETLEITKPIREFESPWLVTLMTLETSRLKSLTLYDDCCTNALLSWLSSQRTYDHLTRLTIFVDGRHNDALFALLRLAPRLLSLCITGWSIISHYPSSLSADIMPHLHSFEGPYFLADLIVPGRPVTEVKAYMWSVTPRIIVGSDTLASVTVSTLSQLSTSARPVRKLTLVCLLSRLELFDAVAGYLPNLRCLDVILDMQDVDESVEEPDMLLLPLDLTRNSLQTVGNGGLPERRSHSLQGIVRRLAVRYTPLPSHLEVLRIGYGPEVSPVVFGADEGHCVERLARAYPCLHEIYLGDLVWRRRGGVWTSAPCVEGLEL</sequence>